<evidence type="ECO:0000313" key="1">
    <source>
        <dbReference type="EMBL" id="OWK34943.1"/>
    </source>
</evidence>
<gene>
    <name evidence="1" type="ORF">FRUB_09785</name>
</gene>
<dbReference type="EMBL" id="NIDE01000019">
    <property type="protein sequence ID" value="OWK34943.1"/>
    <property type="molecule type" value="Genomic_DNA"/>
</dbReference>
<organism evidence="1 2">
    <name type="scientific">Fimbriiglobus ruber</name>
    <dbReference type="NCBI Taxonomy" id="1908690"/>
    <lineage>
        <taxon>Bacteria</taxon>
        <taxon>Pseudomonadati</taxon>
        <taxon>Planctomycetota</taxon>
        <taxon>Planctomycetia</taxon>
        <taxon>Gemmatales</taxon>
        <taxon>Gemmataceae</taxon>
        <taxon>Fimbriiglobus</taxon>
    </lineage>
</organism>
<comment type="caution">
    <text evidence="1">The sequence shown here is derived from an EMBL/GenBank/DDBJ whole genome shotgun (WGS) entry which is preliminary data.</text>
</comment>
<reference evidence="2" key="1">
    <citation type="submission" date="2017-06" db="EMBL/GenBank/DDBJ databases">
        <title>Genome analysis of Fimbriiglobus ruber SP5, the first member of the order Planctomycetales with confirmed chitinolytic capability.</title>
        <authorList>
            <person name="Ravin N.V."/>
            <person name="Rakitin A.L."/>
            <person name="Ivanova A.A."/>
            <person name="Beletsky A.V."/>
            <person name="Kulichevskaya I.S."/>
            <person name="Mardanov A.V."/>
            <person name="Dedysh S.N."/>
        </authorList>
    </citation>
    <scope>NUCLEOTIDE SEQUENCE [LARGE SCALE GENOMIC DNA]</scope>
    <source>
        <strain evidence="2">SP5</strain>
    </source>
</reference>
<accession>A0A225D1Y7</accession>
<dbReference type="Proteomes" id="UP000214646">
    <property type="component" value="Unassembled WGS sequence"/>
</dbReference>
<name>A0A225D1Y7_9BACT</name>
<protein>
    <submittedName>
        <fullName evidence="1">Uncharacterized protein</fullName>
    </submittedName>
</protein>
<sequence length="110" mass="12467">MTEENQNRIENCDPTLASLYAEAVDLGWTFWKDAGDSCHAMGPSGFDPDSDPERTKRIARVRELIAGPRIQELVGYAELFDAVNPRVRIKRGGDALRFLHFECKAHVCRF</sequence>
<evidence type="ECO:0000313" key="2">
    <source>
        <dbReference type="Proteomes" id="UP000214646"/>
    </source>
</evidence>
<dbReference type="AlphaFoldDB" id="A0A225D1Y7"/>
<keyword evidence="2" id="KW-1185">Reference proteome</keyword>
<dbReference type="RefSeq" id="WP_088260163.1">
    <property type="nucleotide sequence ID" value="NZ_NIDE01000019.1"/>
</dbReference>
<proteinExistence type="predicted"/>